<evidence type="ECO:0000313" key="30">
    <source>
        <dbReference type="EMBL" id="QDV46943.1"/>
    </source>
</evidence>
<dbReference type="SUPFAM" id="SSF56507">
    <property type="entry name" value="Methionine synthase activation domain-like"/>
    <property type="match status" value="1"/>
</dbReference>
<dbReference type="NCBIfam" id="TIGR02082">
    <property type="entry name" value="metH"/>
    <property type="match status" value="1"/>
</dbReference>
<keyword evidence="8 21" id="KW-0489">Methyltransferase</keyword>
<evidence type="ECO:0000256" key="4">
    <source>
        <dbReference type="ARBA" id="ARBA00005178"/>
    </source>
</evidence>
<evidence type="ECO:0000256" key="3">
    <source>
        <dbReference type="ARBA" id="ARBA00001956"/>
    </source>
</evidence>
<comment type="cofactor">
    <cofactor evidence="3 21 22">
        <name>methylcob(III)alamin</name>
        <dbReference type="ChEBI" id="CHEBI:28115"/>
    </cofactor>
</comment>
<dbReference type="GO" id="GO:0031419">
    <property type="term" value="F:cobalamin binding"/>
    <property type="evidence" value="ECO:0007669"/>
    <property type="project" value="UniProtKB-UniRule"/>
</dbReference>
<dbReference type="NCBIfam" id="NF007024">
    <property type="entry name" value="PRK09490.1"/>
    <property type="match status" value="1"/>
</dbReference>
<feature type="binding site" evidence="23">
    <location>
        <position position="852"/>
    </location>
    <ligand>
        <name>methylcob(III)alamin</name>
        <dbReference type="ChEBI" id="CHEBI:28115"/>
    </ligand>
</feature>
<dbReference type="Proteomes" id="UP000319004">
    <property type="component" value="Chromosome"/>
</dbReference>
<keyword evidence="17 21" id="KW-0170">Cobalt</keyword>
<evidence type="ECO:0000256" key="19">
    <source>
        <dbReference type="ARBA" id="ARBA00031040"/>
    </source>
</evidence>
<feature type="binding site" description="axial binding residue" evidence="22">
    <location>
        <position position="807"/>
    </location>
    <ligand>
        <name>methylcob(III)alamin</name>
        <dbReference type="ChEBI" id="CHEBI:28115"/>
    </ligand>
    <ligandPart>
        <name>Co</name>
        <dbReference type="ChEBI" id="CHEBI:27638"/>
    </ligandPart>
</feature>
<feature type="domain" description="B12-binding" evidence="28">
    <location>
        <begin position="794"/>
        <end position="929"/>
    </location>
</feature>
<feature type="domain" description="Hcy-binding" evidence="25">
    <location>
        <begin position="49"/>
        <end position="370"/>
    </location>
</feature>
<dbReference type="PROSITE" id="PS50970">
    <property type="entry name" value="HCY"/>
    <property type="match status" value="1"/>
</dbReference>
<dbReference type="GO" id="GO:0050667">
    <property type="term" value="P:homocysteine metabolic process"/>
    <property type="evidence" value="ECO:0007669"/>
    <property type="project" value="TreeGrafter"/>
</dbReference>
<evidence type="ECO:0000256" key="24">
    <source>
        <dbReference type="PROSITE-ProRule" id="PRU00333"/>
    </source>
</evidence>
<feature type="binding site" evidence="23">
    <location>
        <position position="993"/>
    </location>
    <ligand>
        <name>S-adenosyl-L-methionine</name>
        <dbReference type="ChEBI" id="CHEBI:59789"/>
    </ligand>
</feature>
<feature type="binding site" evidence="23">
    <location>
        <begin position="1236"/>
        <end position="1237"/>
    </location>
    <ligand>
        <name>S-adenosyl-L-methionine</name>
        <dbReference type="ChEBI" id="CHEBI:59789"/>
    </ligand>
</feature>
<comment type="pathway">
    <text evidence="4 21">Amino-acid biosynthesis; L-methionine biosynthesis via de novo pathway; L-methionine from L-homocysteine (MetH route): step 1/1.</text>
</comment>
<evidence type="ECO:0000256" key="2">
    <source>
        <dbReference type="ARBA" id="ARBA00001947"/>
    </source>
</evidence>
<proteinExistence type="inferred from homology"/>
<keyword evidence="9 21" id="KW-0028">Amino-acid biosynthesis</keyword>
<dbReference type="Gene3D" id="3.20.20.330">
    <property type="entry name" value="Homocysteine-binding-like domain"/>
    <property type="match status" value="1"/>
</dbReference>
<evidence type="ECO:0000256" key="6">
    <source>
        <dbReference type="ARBA" id="ARBA00012032"/>
    </source>
</evidence>
<evidence type="ECO:0000256" key="17">
    <source>
        <dbReference type="ARBA" id="ARBA00023285"/>
    </source>
</evidence>
<feature type="domain" description="AdoMet activation" evidence="27">
    <location>
        <begin position="943"/>
        <end position="1274"/>
    </location>
</feature>
<dbReference type="InterPro" id="IPR037010">
    <property type="entry name" value="VitB12-dep_Met_synth_activ_sf"/>
</dbReference>
<dbReference type="FunFam" id="3.40.50.280:FF:000001">
    <property type="entry name" value="Methionine synthase"/>
    <property type="match status" value="1"/>
</dbReference>
<dbReference type="InterPro" id="IPR000489">
    <property type="entry name" value="Pterin-binding_dom"/>
</dbReference>
<dbReference type="GO" id="GO:0032259">
    <property type="term" value="P:methylation"/>
    <property type="evidence" value="ECO:0007669"/>
    <property type="project" value="UniProtKB-KW"/>
</dbReference>
<dbReference type="EC" id="2.1.1.13" evidence="6 20"/>
<feature type="domain" description="B12-binding N-terminal" evidence="29">
    <location>
        <begin position="693"/>
        <end position="787"/>
    </location>
</feature>
<dbReference type="InterPro" id="IPR011822">
    <property type="entry name" value="MetH"/>
</dbReference>
<keyword evidence="31" id="KW-1185">Reference proteome</keyword>
<dbReference type="GO" id="GO:0005829">
    <property type="term" value="C:cytosol"/>
    <property type="evidence" value="ECO:0007669"/>
    <property type="project" value="TreeGrafter"/>
</dbReference>
<dbReference type="InterPro" id="IPR011005">
    <property type="entry name" value="Dihydropteroate_synth-like_sf"/>
</dbReference>
<comment type="catalytic activity">
    <reaction evidence="1 21">
        <text>(6S)-5-methyl-5,6,7,8-tetrahydrofolate + L-homocysteine = (6S)-5,6,7,8-tetrahydrofolate + L-methionine</text>
        <dbReference type="Rhea" id="RHEA:11172"/>
        <dbReference type="ChEBI" id="CHEBI:18608"/>
        <dbReference type="ChEBI" id="CHEBI:57453"/>
        <dbReference type="ChEBI" id="CHEBI:57844"/>
        <dbReference type="ChEBI" id="CHEBI:58199"/>
        <dbReference type="EC" id="2.1.1.13"/>
    </reaction>
</comment>
<feature type="binding site" evidence="23">
    <location>
        <position position="1181"/>
    </location>
    <ligand>
        <name>S-adenosyl-L-methionine</name>
        <dbReference type="ChEBI" id="CHEBI:59789"/>
    </ligand>
</feature>
<dbReference type="PROSITE" id="PS51337">
    <property type="entry name" value="B12_BINDING_NTER"/>
    <property type="match status" value="1"/>
</dbReference>
<dbReference type="GO" id="GO:0008270">
    <property type="term" value="F:zinc ion binding"/>
    <property type="evidence" value="ECO:0007669"/>
    <property type="project" value="UniProtKB-UniRule"/>
</dbReference>
<name>A0A518I1F6_9BACT</name>
<dbReference type="AlphaFoldDB" id="A0A518I1F6"/>
<evidence type="ECO:0000256" key="14">
    <source>
        <dbReference type="ARBA" id="ARBA00022737"/>
    </source>
</evidence>
<evidence type="ECO:0000256" key="1">
    <source>
        <dbReference type="ARBA" id="ARBA00001700"/>
    </source>
</evidence>
<evidence type="ECO:0000259" key="27">
    <source>
        <dbReference type="PROSITE" id="PS50974"/>
    </source>
</evidence>
<dbReference type="InterPro" id="IPR033706">
    <property type="entry name" value="Met_synthase_B12-bd"/>
</dbReference>
<keyword evidence="11 21" id="KW-0808">Transferase</keyword>
<dbReference type="SUPFAM" id="SSF47644">
    <property type="entry name" value="Methionine synthase domain"/>
    <property type="match status" value="1"/>
</dbReference>
<evidence type="ECO:0000256" key="5">
    <source>
        <dbReference type="ARBA" id="ARBA00010398"/>
    </source>
</evidence>
<feature type="binding site" evidence="22 24">
    <location>
        <position position="355"/>
    </location>
    <ligand>
        <name>Zn(2+)</name>
        <dbReference type="ChEBI" id="CHEBI:29105"/>
    </ligand>
</feature>
<evidence type="ECO:0000313" key="31">
    <source>
        <dbReference type="Proteomes" id="UP000319004"/>
    </source>
</evidence>
<organism evidence="30 31">
    <name type="scientific">Stieleria neptunia</name>
    <dbReference type="NCBI Taxonomy" id="2527979"/>
    <lineage>
        <taxon>Bacteria</taxon>
        <taxon>Pseudomonadati</taxon>
        <taxon>Planctomycetota</taxon>
        <taxon>Planctomycetia</taxon>
        <taxon>Pirellulales</taxon>
        <taxon>Pirellulaceae</taxon>
        <taxon>Stieleria</taxon>
    </lineage>
</organism>
<evidence type="ECO:0000256" key="9">
    <source>
        <dbReference type="ARBA" id="ARBA00022605"/>
    </source>
</evidence>
<dbReference type="CDD" id="cd00740">
    <property type="entry name" value="MeTr"/>
    <property type="match status" value="1"/>
</dbReference>
<dbReference type="FunFam" id="1.10.1240.10:FF:000001">
    <property type="entry name" value="Methionine synthase"/>
    <property type="match status" value="1"/>
</dbReference>
<feature type="binding site" evidence="23">
    <location>
        <position position="856"/>
    </location>
    <ligand>
        <name>methylcob(III)alamin</name>
        <dbReference type="ChEBI" id="CHEBI:28115"/>
    </ligand>
</feature>
<evidence type="ECO:0000259" key="25">
    <source>
        <dbReference type="PROSITE" id="PS50970"/>
    </source>
</evidence>
<feature type="binding site" evidence="22 24">
    <location>
        <position position="292"/>
    </location>
    <ligand>
        <name>Zn(2+)</name>
        <dbReference type="ChEBI" id="CHEBI:29105"/>
    </ligand>
</feature>
<feature type="binding site" evidence="23">
    <location>
        <begin position="804"/>
        <end position="808"/>
    </location>
    <ligand>
        <name>methylcob(III)alamin</name>
        <dbReference type="ChEBI" id="CHEBI:28115"/>
    </ligand>
</feature>
<dbReference type="PANTHER" id="PTHR45833">
    <property type="entry name" value="METHIONINE SYNTHASE"/>
    <property type="match status" value="1"/>
</dbReference>
<dbReference type="SUPFAM" id="SSF52242">
    <property type="entry name" value="Cobalamin (vitamin B12)-binding domain"/>
    <property type="match status" value="1"/>
</dbReference>
<dbReference type="UniPathway" id="UPA00051">
    <property type="reaction ID" value="UER00081"/>
</dbReference>
<dbReference type="CDD" id="cd02069">
    <property type="entry name" value="methionine_synthase_B12_BD"/>
    <property type="match status" value="1"/>
</dbReference>
<evidence type="ECO:0000259" key="28">
    <source>
        <dbReference type="PROSITE" id="PS51332"/>
    </source>
</evidence>
<dbReference type="Pfam" id="PF02607">
    <property type="entry name" value="B12-binding_2"/>
    <property type="match status" value="1"/>
</dbReference>
<reference evidence="30 31" key="1">
    <citation type="submission" date="2019-03" db="EMBL/GenBank/DDBJ databases">
        <title>Deep-cultivation of Planctomycetes and their phenomic and genomic characterization uncovers novel biology.</title>
        <authorList>
            <person name="Wiegand S."/>
            <person name="Jogler M."/>
            <person name="Boedeker C."/>
            <person name="Pinto D."/>
            <person name="Vollmers J."/>
            <person name="Rivas-Marin E."/>
            <person name="Kohn T."/>
            <person name="Peeters S.H."/>
            <person name="Heuer A."/>
            <person name="Rast P."/>
            <person name="Oberbeckmann S."/>
            <person name="Bunk B."/>
            <person name="Jeske O."/>
            <person name="Meyerdierks A."/>
            <person name="Storesund J.E."/>
            <person name="Kallscheuer N."/>
            <person name="Luecker S."/>
            <person name="Lage O.M."/>
            <person name="Pohl T."/>
            <person name="Merkel B.J."/>
            <person name="Hornburger P."/>
            <person name="Mueller R.-W."/>
            <person name="Bruemmer F."/>
            <person name="Labrenz M."/>
            <person name="Spormann A.M."/>
            <person name="Op den Camp H."/>
            <person name="Overmann J."/>
            <person name="Amann R."/>
            <person name="Jetten M.S.M."/>
            <person name="Mascher T."/>
            <person name="Medema M.H."/>
            <person name="Devos D.P."/>
            <person name="Kaster A.-K."/>
            <person name="Ovreas L."/>
            <person name="Rohde M."/>
            <person name="Galperin M.Y."/>
            <person name="Jogler C."/>
        </authorList>
    </citation>
    <scope>NUCLEOTIDE SEQUENCE [LARGE SCALE GENOMIC DNA]</scope>
    <source>
        <strain evidence="30 31">Enr13</strain>
    </source>
</reference>
<dbReference type="Gene3D" id="1.10.288.10">
    <property type="entry name" value="Cobalamin-dependent Methionine Synthase, domain 2"/>
    <property type="match status" value="1"/>
</dbReference>
<evidence type="ECO:0000256" key="20">
    <source>
        <dbReference type="NCBIfam" id="TIGR02082"/>
    </source>
</evidence>
<evidence type="ECO:0000256" key="8">
    <source>
        <dbReference type="ARBA" id="ARBA00022603"/>
    </source>
</evidence>
<dbReference type="InterPro" id="IPR036589">
    <property type="entry name" value="HCY_dom_sf"/>
</dbReference>
<comment type="function">
    <text evidence="18 21">Catalyzes the transfer of a methyl group from methyl-cobalamin to homocysteine, yielding enzyme-bound cob(I)alamin and methionine. Subsequently, remethylates the cofactor using methyltetrahydrofolate.</text>
</comment>
<evidence type="ECO:0000259" key="29">
    <source>
        <dbReference type="PROSITE" id="PS51337"/>
    </source>
</evidence>
<feature type="binding site" evidence="23">
    <location>
        <position position="908"/>
    </location>
    <ligand>
        <name>methylcob(III)alamin</name>
        <dbReference type="ChEBI" id="CHEBI:28115"/>
    </ligand>
</feature>
<dbReference type="PROSITE" id="PS51332">
    <property type="entry name" value="B12_BINDING"/>
    <property type="match status" value="1"/>
</dbReference>
<accession>A0A518I1F6</accession>
<comment type="cofactor">
    <cofactor evidence="2 21 24">
        <name>Zn(2+)</name>
        <dbReference type="ChEBI" id="CHEBI:29105"/>
    </cofactor>
</comment>
<dbReference type="EMBL" id="CP037423">
    <property type="protein sequence ID" value="QDV46943.1"/>
    <property type="molecule type" value="Genomic_DNA"/>
</dbReference>
<dbReference type="FunFam" id="3.20.20.20:FF:000002">
    <property type="entry name" value="Methionine synthase"/>
    <property type="match status" value="1"/>
</dbReference>
<dbReference type="SUPFAM" id="SSF51717">
    <property type="entry name" value="Dihydropteroate synthetase-like"/>
    <property type="match status" value="1"/>
</dbReference>
<dbReference type="GO" id="GO:0046653">
    <property type="term" value="P:tetrahydrofolate metabolic process"/>
    <property type="evidence" value="ECO:0007669"/>
    <property type="project" value="TreeGrafter"/>
</dbReference>
<keyword evidence="16 21" id="KW-0486">Methionine biosynthesis</keyword>
<dbReference type="FunFam" id="3.20.20.330:FF:000001">
    <property type="entry name" value="Methionine synthase"/>
    <property type="match status" value="1"/>
</dbReference>
<keyword evidence="14" id="KW-0677">Repeat</keyword>
<keyword evidence="15 21" id="KW-0862">Zinc</keyword>
<dbReference type="SMART" id="SM01018">
    <property type="entry name" value="B12-binding_2"/>
    <property type="match status" value="1"/>
</dbReference>
<dbReference type="Pfam" id="PF02965">
    <property type="entry name" value="Met_synt_B12"/>
    <property type="match status" value="1"/>
</dbReference>
<evidence type="ECO:0000256" key="10">
    <source>
        <dbReference type="ARBA" id="ARBA00022628"/>
    </source>
</evidence>
<dbReference type="InterPro" id="IPR003726">
    <property type="entry name" value="HCY_dom"/>
</dbReference>
<evidence type="ECO:0000256" key="12">
    <source>
        <dbReference type="ARBA" id="ARBA00022691"/>
    </source>
</evidence>
<dbReference type="InterPro" id="IPR036594">
    <property type="entry name" value="Meth_synthase_dom"/>
</dbReference>
<dbReference type="InterPro" id="IPR036724">
    <property type="entry name" value="Cobalamin-bd_sf"/>
</dbReference>
<sequence>MGGYGKAECRLLADFPGSPCDFLPDHENTGSKSPHSLVIFMMLQANSTADLLSELVRDRILLLDGAMGTMIQRLGLDEAGVRGDRFADHHKDLKNFSDILCLTHPEKITDIHRAYYEAGSDIVETNSFGASPVGMVEFDLPLELVDEINRAAVACARKAADEWTERTPDKPRFVAGSIGPTTMQLAISTKVDDPAFRPTTFEAMRASYRAQVESLVAAGVDILLPETAIDTLNLKSCLFAIQDFFNAGGRRVPVMVSGTFDKGGRTFVSGQSVEAFFTALEHFPLLSVGMNCALGPDVMRPHIEALSHVAGIPISCHPNAGLPNEMGQFDLGPKAMADIVGEFADNGWINILGGCCGTTPDHIRAMAERVAKLKPKQETPGPVYTRLSGLLPMVMRPEVPFTMVGERTNVTGSRKFARLIRDEDYDTAVEVAREQVENGATIIDINFDDALLDGAEAMVRFLRLISGDDVTASVPVMIDSSKWEVIEAGLQNVQGKAIVNSISLKDGEEKFIERAKLVRQYGAAAVVMAFDEKGQAATEDEKVRICKRAYQILVDQVNFPPEDIIFDPNILTVATGISEHDNYAVDFINAIRRIKQECPGAKTSGGVSNISFSFRGNDRVREAMHSAFLYHAIEAGLDMGIVNAGQLEVYEEIPKDLLEHVEDVLLNRRSDATDRLLELAETFKGTGMKKAGEDLAWRDAPVAERMKHALIKGIDKFIEEDAEEARQSFDRCLQVIEGPLMDGMQVVGDLFGEGKMFLPQVVKSARVMKKAVAYLEPFMEEEKLAAGLENASARGKFLIATVKGDVHDIGKNIVGVVLQCNNFEVIDLGVMVSADAILDEAAKHNADIIGLSGLITPSLDEMISVAREMKRRKMNVPLLIGGATTSAKHTAVKIAPVYESPVVHVVDASRSVGVVERLLSDEHRDAFIAKNAEEQVKAVASFKERKQKLVPYTEALEKRFATDWENVRIDEPSFTGTRVLKDVPLAEIRDYIDWSPFFMTWELKGKYPKIFEDKVVGEEAKKIFDDANKLLDQIIADGSVKARAAYGFWPAASDGDDVILYSDESRQTELTRFHFLRQQWERKGQKDFRSLADYVAPVDSGRKDYIGGFVVTAGIGAAELAASFKAKHDDYNAIMVQAVADRCAEALAEMLHQRARRDWSYGAEETLSTEQLIDEAYRGIRPAAGYPACPDHTEKRTLFDLLDAEANTTVELTSSYAMTPGAAVSGLYFAHPDARYFAVDRVTKDQIEDYASRKGKPIAEIEKWLTPNLAYEPE</sequence>
<evidence type="ECO:0000259" key="26">
    <source>
        <dbReference type="PROSITE" id="PS50972"/>
    </source>
</evidence>
<dbReference type="Pfam" id="PF02310">
    <property type="entry name" value="B12-binding"/>
    <property type="match status" value="1"/>
</dbReference>
<dbReference type="PIRSF" id="PIRSF000381">
    <property type="entry name" value="MetH"/>
    <property type="match status" value="1"/>
</dbReference>
<dbReference type="Gene3D" id="3.20.20.20">
    <property type="entry name" value="Dihydropteroate synthase-like"/>
    <property type="match status" value="1"/>
</dbReference>
<evidence type="ECO:0000256" key="18">
    <source>
        <dbReference type="ARBA" id="ARBA00025552"/>
    </source>
</evidence>
<feature type="binding site" evidence="23">
    <location>
        <position position="737"/>
    </location>
    <ligand>
        <name>methylcob(III)alamin</name>
        <dbReference type="ChEBI" id="CHEBI:28115"/>
    </ligand>
</feature>
<dbReference type="PANTHER" id="PTHR45833:SF1">
    <property type="entry name" value="METHIONINE SYNTHASE"/>
    <property type="match status" value="1"/>
</dbReference>
<dbReference type="PROSITE" id="PS50974">
    <property type="entry name" value="ADOMET_ACTIVATION"/>
    <property type="match status" value="1"/>
</dbReference>
<dbReference type="SUPFAM" id="SSF82282">
    <property type="entry name" value="Homocysteine S-methyltransferase"/>
    <property type="match status" value="1"/>
</dbReference>
<evidence type="ECO:0000256" key="7">
    <source>
        <dbReference type="ARBA" id="ARBA00013998"/>
    </source>
</evidence>
<dbReference type="PROSITE" id="PS50972">
    <property type="entry name" value="PTERIN_BINDING"/>
    <property type="match status" value="1"/>
</dbReference>
<keyword evidence="13 21" id="KW-0479">Metal-binding</keyword>
<dbReference type="Gene3D" id="3.40.50.280">
    <property type="entry name" value="Cobalamin-binding domain"/>
    <property type="match status" value="1"/>
</dbReference>
<gene>
    <name evidence="30" type="primary">metH_2</name>
    <name evidence="30" type="ORF">Enr13x_68520</name>
</gene>
<dbReference type="Gene3D" id="1.10.1240.10">
    <property type="entry name" value="Methionine synthase domain"/>
    <property type="match status" value="1"/>
</dbReference>
<comment type="domain">
    <text evidence="21">Modular enzyme with four functionally distinct domains. The isolated Hcy-binding domain catalyzes methyl transfer from free methylcobalamin to homocysteine. The Hcy-binding domain in association with the pterin-binding domain catalyzes the methylation of cob(I)alamin by methyltetrahydrofolate and the methylation of homocysteine. The B12-binding domain binds the cofactor. The AdoMet activation domain binds S-adenosyl-L-methionine. Under aerobic conditions cob(I)alamin can be converted to inactive cob(II)alamin. Reductive methylation by S-adenosyl-L-methionine and flavodoxin regenerates methylcobalamin.</text>
</comment>
<dbReference type="KEGG" id="snep:Enr13x_68520"/>
<dbReference type="Pfam" id="PF02574">
    <property type="entry name" value="S-methyl_trans"/>
    <property type="match status" value="1"/>
</dbReference>
<dbReference type="InterPro" id="IPR050554">
    <property type="entry name" value="Met_Synthase/Corrinoid"/>
</dbReference>
<evidence type="ECO:0000256" key="15">
    <source>
        <dbReference type="ARBA" id="ARBA00022833"/>
    </source>
</evidence>
<evidence type="ECO:0000256" key="23">
    <source>
        <dbReference type="PIRSR" id="PIRSR000381-2"/>
    </source>
</evidence>
<dbReference type="InterPro" id="IPR004223">
    <property type="entry name" value="VitB12-dep_Met_synth_activ_dom"/>
</dbReference>
<dbReference type="InterPro" id="IPR003759">
    <property type="entry name" value="Cbl-bd_cap"/>
</dbReference>
<evidence type="ECO:0000256" key="11">
    <source>
        <dbReference type="ARBA" id="ARBA00022679"/>
    </source>
</evidence>
<evidence type="ECO:0000256" key="21">
    <source>
        <dbReference type="PIRNR" id="PIRNR000381"/>
    </source>
</evidence>
<dbReference type="Pfam" id="PF00809">
    <property type="entry name" value="Pterin_bind"/>
    <property type="match status" value="1"/>
</dbReference>
<keyword evidence="12 21" id="KW-0949">S-adenosyl-L-methionine</keyword>
<dbReference type="InterPro" id="IPR006158">
    <property type="entry name" value="Cobalamin-bd"/>
</dbReference>
<protein>
    <recommendedName>
        <fullName evidence="7 20">Methionine synthase</fullName>
        <ecNumber evidence="6 20">2.1.1.13</ecNumber>
    </recommendedName>
    <alternativeName>
        <fullName evidence="19 21">5-methyltetrahydrofolate--homocysteine methyltransferase</fullName>
    </alternativeName>
</protein>
<dbReference type="Gene3D" id="3.10.196.10">
    <property type="entry name" value="Vitamin B12-dependent methionine synthase, activation domain"/>
    <property type="match status" value="1"/>
</dbReference>
<evidence type="ECO:0000256" key="13">
    <source>
        <dbReference type="ARBA" id="ARBA00022723"/>
    </source>
</evidence>
<dbReference type="GO" id="GO:0008705">
    <property type="term" value="F:methionine synthase activity"/>
    <property type="evidence" value="ECO:0007669"/>
    <property type="project" value="UniProtKB-UniRule"/>
</dbReference>
<evidence type="ECO:0000256" key="22">
    <source>
        <dbReference type="PIRSR" id="PIRSR000381-1"/>
    </source>
</evidence>
<comment type="similarity">
    <text evidence="5">Belongs to the vitamin-B12 dependent methionine synthase family.</text>
</comment>
<evidence type="ECO:0000256" key="16">
    <source>
        <dbReference type="ARBA" id="ARBA00023167"/>
    </source>
</evidence>
<feature type="domain" description="Pterin-binding" evidence="26">
    <location>
        <begin position="401"/>
        <end position="666"/>
    </location>
</feature>
<keyword evidence="10 21" id="KW-0846">Cobalamin</keyword>
<feature type="binding site" evidence="22 24">
    <location>
        <position position="356"/>
    </location>
    <ligand>
        <name>Zn(2+)</name>
        <dbReference type="ChEBI" id="CHEBI:29105"/>
    </ligand>
</feature>